<dbReference type="InterPro" id="IPR015889">
    <property type="entry name" value="Intradiol_dOase_core"/>
</dbReference>
<evidence type="ECO:0000313" key="2">
    <source>
        <dbReference type="EMBL" id="ANN70567.1"/>
    </source>
</evidence>
<dbReference type="GO" id="GO:0016702">
    <property type="term" value="F:oxidoreductase activity, acting on single donors with incorporation of molecular oxygen, incorporation of two atoms of oxygen"/>
    <property type="evidence" value="ECO:0007669"/>
    <property type="project" value="InterPro"/>
</dbReference>
<dbReference type="EMBL" id="CP016171">
    <property type="protein sequence ID" value="ANN70567.1"/>
    <property type="molecule type" value="Genomic_DNA"/>
</dbReference>
<dbReference type="KEGG" id="bbro:BAU06_03810"/>
<dbReference type="Proteomes" id="UP000092213">
    <property type="component" value="Chromosome"/>
</dbReference>
<reference evidence="3 4" key="1">
    <citation type="submission" date="2016-06" db="EMBL/GenBank/DDBJ databases">
        <title>Complete genome sequences of Bordetella bronchialis and Bordetella flabilis.</title>
        <authorList>
            <person name="LiPuma J.J."/>
            <person name="Spilker T."/>
        </authorList>
    </citation>
    <scope>NUCLEOTIDE SEQUENCE [LARGE SCALE GENOMIC DNA]</scope>
    <source>
        <strain evidence="2 4">AU17976</strain>
        <strain evidence="1 3">AU3182</strain>
    </source>
</reference>
<evidence type="ECO:0008006" key="5">
    <source>
        <dbReference type="Google" id="ProtNLM"/>
    </source>
</evidence>
<accession>A0A193FCN4</accession>
<dbReference type="SUPFAM" id="SSF49482">
    <property type="entry name" value="Aromatic compound dioxygenase"/>
    <property type="match status" value="1"/>
</dbReference>
<dbReference type="GO" id="GO:0005506">
    <property type="term" value="F:iron ion binding"/>
    <property type="evidence" value="ECO:0007669"/>
    <property type="project" value="InterPro"/>
</dbReference>
<organism evidence="2 4">
    <name type="scientific">Bordetella bronchialis</name>
    <dbReference type="NCBI Taxonomy" id="463025"/>
    <lineage>
        <taxon>Bacteria</taxon>
        <taxon>Pseudomonadati</taxon>
        <taxon>Pseudomonadota</taxon>
        <taxon>Betaproteobacteria</taxon>
        <taxon>Burkholderiales</taxon>
        <taxon>Alcaligenaceae</taxon>
        <taxon>Bordetella</taxon>
    </lineage>
</organism>
<name>A0A193FCN4_9BORD</name>
<sequence>MSRQTPSQTVGPYFAYGLVPEQYGFDLKSAFPARLIEPDDPAPRVTLTGRVLDGDGEPIHDALLEFWLERDGEPPAMCRIGTGTDPRFRYVVDLPRPRAGAGGDAPHADIVVTARGMLLHAITRVYFGDEEKANAADPTLAAIAPARRATLIARPLSARHYVFDIRLQGKDETVFFEL</sequence>
<protein>
    <recommendedName>
        <fullName evidence="5">Protocatechuate 3,4-dioxygenase subunit alpha</fullName>
    </recommendedName>
</protein>
<dbReference type="OrthoDB" id="9805815at2"/>
<dbReference type="AlphaFoldDB" id="A0A193FCN4"/>
<evidence type="ECO:0000313" key="4">
    <source>
        <dbReference type="Proteomes" id="UP000092213"/>
    </source>
</evidence>
<dbReference type="STRING" id="463025.BAU08_03775"/>
<dbReference type="InterPro" id="IPR050770">
    <property type="entry name" value="Intradiol_RC_Dioxygenase"/>
</dbReference>
<dbReference type="RefSeq" id="WP_066344491.1">
    <property type="nucleotide sequence ID" value="NZ_CBCSFJ010000009.1"/>
</dbReference>
<gene>
    <name evidence="1" type="ORF">BAU06_03810</name>
    <name evidence="2" type="ORF">BAU08_03775</name>
</gene>
<evidence type="ECO:0000313" key="1">
    <source>
        <dbReference type="EMBL" id="ANN65537.1"/>
    </source>
</evidence>
<dbReference type="Gene3D" id="2.60.130.10">
    <property type="entry name" value="Aromatic compound dioxygenase"/>
    <property type="match status" value="1"/>
</dbReference>
<dbReference type="Proteomes" id="UP000091897">
    <property type="component" value="Chromosome"/>
</dbReference>
<dbReference type="PANTHER" id="PTHR33711:SF9">
    <property type="entry name" value="PROTOCATECHUATE 3,4-DIOXYGENASE ALPHA CHAIN"/>
    <property type="match status" value="1"/>
</dbReference>
<evidence type="ECO:0000313" key="3">
    <source>
        <dbReference type="Proteomes" id="UP000091897"/>
    </source>
</evidence>
<dbReference type="EMBL" id="CP016170">
    <property type="protein sequence ID" value="ANN65537.1"/>
    <property type="molecule type" value="Genomic_DNA"/>
</dbReference>
<dbReference type="PANTHER" id="PTHR33711">
    <property type="entry name" value="DIOXYGENASE, PUTATIVE (AFU_ORTHOLOGUE AFUA_2G02910)-RELATED"/>
    <property type="match status" value="1"/>
</dbReference>
<keyword evidence="3" id="KW-1185">Reference proteome</keyword>
<proteinExistence type="predicted"/>